<reference evidence="2" key="2">
    <citation type="submission" date="2015-01" db="EMBL/GenBank/DDBJ databases">
        <title>Evolutionary Origins and Diversification of the Mycorrhizal Mutualists.</title>
        <authorList>
            <consortium name="DOE Joint Genome Institute"/>
            <consortium name="Mycorrhizal Genomics Consortium"/>
            <person name="Kohler A."/>
            <person name="Kuo A."/>
            <person name="Nagy L.G."/>
            <person name="Floudas D."/>
            <person name="Copeland A."/>
            <person name="Barry K.W."/>
            <person name="Cichocki N."/>
            <person name="Veneault-Fourrey C."/>
            <person name="LaButti K."/>
            <person name="Lindquist E.A."/>
            <person name="Lipzen A."/>
            <person name="Lundell T."/>
            <person name="Morin E."/>
            <person name="Murat C."/>
            <person name="Riley R."/>
            <person name="Ohm R."/>
            <person name="Sun H."/>
            <person name="Tunlid A."/>
            <person name="Henrissat B."/>
            <person name="Grigoriev I.V."/>
            <person name="Hibbett D.S."/>
            <person name="Martin F."/>
        </authorList>
    </citation>
    <scope>NUCLEOTIDE SEQUENCE [LARGE SCALE GENOMIC DNA]</scope>
    <source>
        <strain evidence="2">F 1598</strain>
    </source>
</reference>
<evidence type="ECO:0000313" key="1">
    <source>
        <dbReference type="EMBL" id="KIM89038.1"/>
    </source>
</evidence>
<dbReference type="AlphaFoldDB" id="A0A0C3BRC6"/>
<keyword evidence="2" id="KW-1185">Reference proteome</keyword>
<evidence type="ECO:0000313" key="2">
    <source>
        <dbReference type="Proteomes" id="UP000054166"/>
    </source>
</evidence>
<dbReference type="EMBL" id="KN832975">
    <property type="protein sequence ID" value="KIM89038.1"/>
    <property type="molecule type" value="Genomic_DNA"/>
</dbReference>
<proteinExistence type="predicted"/>
<dbReference type="HOGENOM" id="CLU_1928389_0_0_1"/>
<sequence>MRRPKPYFPSISLVLAQAQCLMDHQDSYSQKQTPKSLLPPVQDDLMQSEDERDHISYIGLDMSSPYIFEQDGKLISPHKALDANEADGLIVRGRHLSLSLLVNDMSFALKRKCQQLRFKNCVADADSNPLA</sequence>
<protein>
    <submittedName>
        <fullName evidence="1">Uncharacterized protein</fullName>
    </submittedName>
</protein>
<dbReference type="Proteomes" id="UP000054166">
    <property type="component" value="Unassembled WGS sequence"/>
</dbReference>
<organism evidence="1 2">
    <name type="scientific">Piloderma croceum (strain F 1598)</name>
    <dbReference type="NCBI Taxonomy" id="765440"/>
    <lineage>
        <taxon>Eukaryota</taxon>
        <taxon>Fungi</taxon>
        <taxon>Dikarya</taxon>
        <taxon>Basidiomycota</taxon>
        <taxon>Agaricomycotina</taxon>
        <taxon>Agaricomycetes</taxon>
        <taxon>Agaricomycetidae</taxon>
        <taxon>Atheliales</taxon>
        <taxon>Atheliaceae</taxon>
        <taxon>Piloderma</taxon>
    </lineage>
</organism>
<reference evidence="1 2" key="1">
    <citation type="submission" date="2014-04" db="EMBL/GenBank/DDBJ databases">
        <authorList>
            <consortium name="DOE Joint Genome Institute"/>
            <person name="Kuo A."/>
            <person name="Tarkka M."/>
            <person name="Buscot F."/>
            <person name="Kohler A."/>
            <person name="Nagy L.G."/>
            <person name="Floudas D."/>
            <person name="Copeland A."/>
            <person name="Barry K.W."/>
            <person name="Cichocki N."/>
            <person name="Veneault-Fourrey C."/>
            <person name="LaButti K."/>
            <person name="Lindquist E.A."/>
            <person name="Lipzen A."/>
            <person name="Lundell T."/>
            <person name="Morin E."/>
            <person name="Murat C."/>
            <person name="Sun H."/>
            <person name="Tunlid A."/>
            <person name="Henrissat B."/>
            <person name="Grigoriev I.V."/>
            <person name="Hibbett D.S."/>
            <person name="Martin F."/>
            <person name="Nordberg H.P."/>
            <person name="Cantor M.N."/>
            <person name="Hua S.X."/>
        </authorList>
    </citation>
    <scope>NUCLEOTIDE SEQUENCE [LARGE SCALE GENOMIC DNA]</scope>
    <source>
        <strain evidence="1 2">F 1598</strain>
    </source>
</reference>
<name>A0A0C3BRC6_PILCF</name>
<accession>A0A0C3BRC6</accession>
<dbReference type="InParanoid" id="A0A0C3BRC6"/>
<gene>
    <name evidence="1" type="ORF">PILCRDRAFT_812933</name>
</gene>
<dbReference type="OrthoDB" id="2637024at2759"/>